<organism evidence="2 3">
    <name type="scientific">Taibaiella chishuiensis</name>
    <dbReference type="NCBI Taxonomy" id="1434707"/>
    <lineage>
        <taxon>Bacteria</taxon>
        <taxon>Pseudomonadati</taxon>
        <taxon>Bacteroidota</taxon>
        <taxon>Chitinophagia</taxon>
        <taxon>Chitinophagales</taxon>
        <taxon>Chitinophagaceae</taxon>
        <taxon>Taibaiella</taxon>
    </lineage>
</organism>
<keyword evidence="1" id="KW-0732">Signal</keyword>
<feature type="chain" id="PRO_5015150222" description="Type IX secretion system membrane protein PorP/SprF" evidence="1">
    <location>
        <begin position="19"/>
        <end position="397"/>
    </location>
</feature>
<accession>A0A2P8D1P7</accession>
<feature type="signal peptide" evidence="1">
    <location>
        <begin position="1"/>
        <end position="18"/>
    </location>
</feature>
<keyword evidence="3" id="KW-1185">Reference proteome</keyword>
<reference evidence="2 3" key="1">
    <citation type="submission" date="2018-03" db="EMBL/GenBank/DDBJ databases">
        <title>Genomic Encyclopedia of Type Strains, Phase III (KMG-III): the genomes of soil and plant-associated and newly described type strains.</title>
        <authorList>
            <person name="Whitman W."/>
        </authorList>
    </citation>
    <scope>NUCLEOTIDE SEQUENCE [LARGE SCALE GENOMIC DNA]</scope>
    <source>
        <strain evidence="2 3">CGMCC 1.12700</strain>
    </source>
</reference>
<dbReference type="OrthoDB" id="623250at2"/>
<dbReference type="Proteomes" id="UP000240572">
    <property type="component" value="Unassembled WGS sequence"/>
</dbReference>
<protein>
    <recommendedName>
        <fullName evidence="4">Type IX secretion system membrane protein PorP/SprF</fullName>
    </recommendedName>
</protein>
<dbReference type="AlphaFoldDB" id="A0A2P8D1P7"/>
<dbReference type="RefSeq" id="WP_106523754.1">
    <property type="nucleotide sequence ID" value="NZ_PYGD01000006.1"/>
</dbReference>
<dbReference type="EMBL" id="PYGD01000006">
    <property type="protein sequence ID" value="PSK91153.1"/>
    <property type="molecule type" value="Genomic_DNA"/>
</dbReference>
<proteinExistence type="predicted"/>
<evidence type="ECO:0000256" key="1">
    <source>
        <dbReference type="SAM" id="SignalP"/>
    </source>
</evidence>
<sequence>MKKLLCCLLFLPLLPAYGQETDTIPFLDLTPPASPAFNLLDVSPTTVERPATVRAFALSVANAIGNGANGFPKNFALQVAPYWLFAHPNMNIYKYNGLVMDKNAASADRLQFKQNIFYGLRNTSLSVASVNKDSAQSNTAAVNFMAVSVKANVINIRRRRVMEAMANSIQGINRSLAGNLTVVVPGCLDQFEPTSQAYRDCIAASVLSVDSVTINSRRATYDSLLAVRPLFSVDIALATSMGFANNNFNDNHLYRTGGWITACFSKPLDKNSEQSLSALYKAKHYLNLYGLFRVLSEENTTDFKSFTTQTNIDFGGRLEFELNSVAISFETVYRAVANDKSSSTVRNVAIVQYKLSDNLFLTGTFGKNFGDQNNLVSFLGLNWGFGKTALFKQVSYK</sequence>
<name>A0A2P8D1P7_9BACT</name>
<gene>
    <name evidence="2" type="ORF">B0I18_106165</name>
</gene>
<evidence type="ECO:0000313" key="2">
    <source>
        <dbReference type="EMBL" id="PSK91153.1"/>
    </source>
</evidence>
<comment type="caution">
    <text evidence="2">The sequence shown here is derived from an EMBL/GenBank/DDBJ whole genome shotgun (WGS) entry which is preliminary data.</text>
</comment>
<evidence type="ECO:0008006" key="4">
    <source>
        <dbReference type="Google" id="ProtNLM"/>
    </source>
</evidence>
<evidence type="ECO:0000313" key="3">
    <source>
        <dbReference type="Proteomes" id="UP000240572"/>
    </source>
</evidence>